<sequence length="276" mass="31206">MVSTEQSSLDWTGVHGLTEETRVRRRRQSDIWSTEVFNPRQELSCGVPGEEWLLLGCELWADKRWDIQHRLVWEQGEKLEGSTSGPIAALPWLLRVHTIGWQLHAGAVHADGEHAFGKEEPGSNDDRAFSTCGPRGRASSRNQRLFNLSDVDVRIWGHYAAIDGRDATFYRHPISEFSIKNTELDRGEELPEHFKRICSAIDMLPAGLNFEVSDQPEPQFPDQERASSCSGLSQRFEDYCLADEGVIPDSQPSVRQLTMDTTIQSGSGNSKRKKKR</sequence>
<name>A0A6A5YD61_9PLEO</name>
<keyword evidence="3" id="KW-1185">Reference proteome</keyword>
<feature type="compositionally biased region" description="Basic and acidic residues" evidence="1">
    <location>
        <begin position="114"/>
        <end position="128"/>
    </location>
</feature>
<evidence type="ECO:0000313" key="3">
    <source>
        <dbReference type="Proteomes" id="UP000799770"/>
    </source>
</evidence>
<gene>
    <name evidence="2" type="ORF">BDV96DRAFT_608412</name>
</gene>
<dbReference type="PANTHER" id="PTHR42470:SF2">
    <property type="match status" value="1"/>
</dbReference>
<evidence type="ECO:0000313" key="2">
    <source>
        <dbReference type="EMBL" id="KAF2105239.1"/>
    </source>
</evidence>
<proteinExistence type="predicted"/>
<dbReference type="Proteomes" id="UP000799770">
    <property type="component" value="Unassembled WGS sequence"/>
</dbReference>
<evidence type="ECO:0000256" key="1">
    <source>
        <dbReference type="SAM" id="MobiDB-lite"/>
    </source>
</evidence>
<protein>
    <submittedName>
        <fullName evidence="2">Uncharacterized protein</fullName>
    </submittedName>
</protein>
<feature type="region of interest" description="Disordered" evidence="1">
    <location>
        <begin position="251"/>
        <end position="276"/>
    </location>
</feature>
<dbReference type="PANTHER" id="PTHR42470">
    <property type="entry name" value="VAST DOMAIN-CONTAINING PROTEIN"/>
    <property type="match status" value="1"/>
</dbReference>
<reference evidence="2" key="1">
    <citation type="journal article" date="2020" name="Stud. Mycol.">
        <title>101 Dothideomycetes genomes: a test case for predicting lifestyles and emergence of pathogens.</title>
        <authorList>
            <person name="Haridas S."/>
            <person name="Albert R."/>
            <person name="Binder M."/>
            <person name="Bloem J."/>
            <person name="Labutti K."/>
            <person name="Salamov A."/>
            <person name="Andreopoulos B."/>
            <person name="Baker S."/>
            <person name="Barry K."/>
            <person name="Bills G."/>
            <person name="Bluhm B."/>
            <person name="Cannon C."/>
            <person name="Castanera R."/>
            <person name="Culley D."/>
            <person name="Daum C."/>
            <person name="Ezra D."/>
            <person name="Gonzalez J."/>
            <person name="Henrissat B."/>
            <person name="Kuo A."/>
            <person name="Liang C."/>
            <person name="Lipzen A."/>
            <person name="Lutzoni F."/>
            <person name="Magnuson J."/>
            <person name="Mondo S."/>
            <person name="Nolan M."/>
            <person name="Ohm R."/>
            <person name="Pangilinan J."/>
            <person name="Park H.-J."/>
            <person name="Ramirez L."/>
            <person name="Alfaro M."/>
            <person name="Sun H."/>
            <person name="Tritt A."/>
            <person name="Yoshinaga Y."/>
            <person name="Zwiers L.-H."/>
            <person name="Turgeon B."/>
            <person name="Goodwin S."/>
            <person name="Spatafora J."/>
            <person name="Crous P."/>
            <person name="Grigoriev I."/>
        </authorList>
    </citation>
    <scope>NUCLEOTIDE SEQUENCE</scope>
    <source>
        <strain evidence="2">CBS 627.86</strain>
    </source>
</reference>
<feature type="region of interest" description="Disordered" evidence="1">
    <location>
        <begin position="114"/>
        <end position="136"/>
    </location>
</feature>
<dbReference type="AlphaFoldDB" id="A0A6A5YD61"/>
<dbReference type="EMBL" id="ML977394">
    <property type="protein sequence ID" value="KAF2105239.1"/>
    <property type="molecule type" value="Genomic_DNA"/>
</dbReference>
<accession>A0A6A5YD61</accession>
<organism evidence="2 3">
    <name type="scientific">Lophiotrema nucula</name>
    <dbReference type="NCBI Taxonomy" id="690887"/>
    <lineage>
        <taxon>Eukaryota</taxon>
        <taxon>Fungi</taxon>
        <taxon>Dikarya</taxon>
        <taxon>Ascomycota</taxon>
        <taxon>Pezizomycotina</taxon>
        <taxon>Dothideomycetes</taxon>
        <taxon>Pleosporomycetidae</taxon>
        <taxon>Pleosporales</taxon>
        <taxon>Lophiotremataceae</taxon>
        <taxon>Lophiotrema</taxon>
    </lineage>
</organism>
<dbReference type="OrthoDB" id="5132737at2759"/>
<feature type="compositionally biased region" description="Polar residues" evidence="1">
    <location>
        <begin position="251"/>
        <end position="269"/>
    </location>
</feature>